<dbReference type="OrthoDB" id="10067362at2759"/>
<evidence type="ECO:0000256" key="2">
    <source>
        <dbReference type="SAM" id="MobiDB-lite"/>
    </source>
</evidence>
<dbReference type="InterPro" id="IPR036691">
    <property type="entry name" value="Endo/exonu/phosph_ase_sf"/>
</dbReference>
<dbReference type="EMBL" id="CAJPWZ010000125">
    <property type="protein sequence ID" value="CAG2186246.1"/>
    <property type="molecule type" value="Genomic_DNA"/>
</dbReference>
<name>A0A8S3PSI7_MYTED</name>
<keyword evidence="1" id="KW-0175">Coiled coil</keyword>
<evidence type="ECO:0008006" key="5">
    <source>
        <dbReference type="Google" id="ProtNLM"/>
    </source>
</evidence>
<reference evidence="3" key="1">
    <citation type="submission" date="2021-03" db="EMBL/GenBank/DDBJ databases">
        <authorList>
            <person name="Bekaert M."/>
        </authorList>
    </citation>
    <scope>NUCLEOTIDE SEQUENCE</scope>
</reference>
<comment type="caution">
    <text evidence="3">The sequence shown here is derived from an EMBL/GenBank/DDBJ whole genome shotgun (WGS) entry which is preliminary data.</text>
</comment>
<accession>A0A8S3PSI7</accession>
<dbReference type="SUPFAM" id="SSF56219">
    <property type="entry name" value="DNase I-like"/>
    <property type="match status" value="1"/>
</dbReference>
<evidence type="ECO:0000256" key="1">
    <source>
        <dbReference type="SAM" id="Coils"/>
    </source>
</evidence>
<feature type="coiled-coil region" evidence="1">
    <location>
        <begin position="37"/>
        <end position="130"/>
    </location>
</feature>
<dbReference type="PANTHER" id="PTHR11505">
    <property type="entry name" value="L1 TRANSPOSABLE ELEMENT-RELATED"/>
    <property type="match status" value="1"/>
</dbReference>
<dbReference type="Gene3D" id="3.60.10.10">
    <property type="entry name" value="Endonuclease/exonuclease/phosphatase"/>
    <property type="match status" value="1"/>
</dbReference>
<organism evidence="3 4">
    <name type="scientific">Mytilus edulis</name>
    <name type="common">Blue mussel</name>
    <dbReference type="NCBI Taxonomy" id="6550"/>
    <lineage>
        <taxon>Eukaryota</taxon>
        <taxon>Metazoa</taxon>
        <taxon>Spiralia</taxon>
        <taxon>Lophotrochozoa</taxon>
        <taxon>Mollusca</taxon>
        <taxon>Bivalvia</taxon>
        <taxon>Autobranchia</taxon>
        <taxon>Pteriomorphia</taxon>
        <taxon>Mytilida</taxon>
        <taxon>Mytiloidea</taxon>
        <taxon>Mytilidae</taxon>
        <taxon>Mytilinae</taxon>
        <taxon>Mytilus</taxon>
    </lineage>
</organism>
<feature type="region of interest" description="Disordered" evidence="2">
    <location>
        <begin position="284"/>
        <end position="305"/>
    </location>
</feature>
<evidence type="ECO:0000313" key="3">
    <source>
        <dbReference type="EMBL" id="CAG2186246.1"/>
    </source>
</evidence>
<protein>
    <recommendedName>
        <fullName evidence="5">Endonuclease/exonuclease/phosphatase domain-containing protein</fullName>
    </recommendedName>
</protein>
<dbReference type="AlphaFoldDB" id="A0A8S3PSI7"/>
<keyword evidence="4" id="KW-1185">Reference proteome</keyword>
<dbReference type="InterPro" id="IPR004244">
    <property type="entry name" value="Transposase_22"/>
</dbReference>
<dbReference type="Proteomes" id="UP000683360">
    <property type="component" value="Unassembled WGS sequence"/>
</dbReference>
<sequence length="736" mass="85907">MDPNDTKLLLEETSKNTLEANIEPKTLEVLNKILNTLLSMNTRIAKIETEVEKIEDVKQQLSSVVQRMDHVENNIADLQQHNKEMENSFEGMGQVVEKALEKCELNRNDIEKIEETTMQEKSIIKELQETVLDLKCRSMKNNLVFNGLTYHPSEDCEAKLQDFINRQLGIEYMVTLGNVHRFGKYGRNGARPIVARFVYRKELEHVLKQAYRLKNTNFGINEQFPPEIEIRRRKLYPIFKKEKSLGKQARLVRDKLYINGQLFNPENININPANNDREIINQRTPSTPQHREAANSPPIPPRSKRTQTKLDNLDVLELPREYDYFAKNRRKFKNKSGGILIIFKKNLKQYLRFLKSDSEFVQWIEISNQISSLDQHTLFGCTYVPPEFSKYSSDESFIEIEEELLIFSQGIKNIVIVGDFNARTSSLKDYVDDDINLQEILQIEEDIINDNTSSYSILKENNILQRFNKDTGRVNKYGTKLLDFCKRCNLFIANGRLFSDNGIGHTTCKDASMVDYLLLSPNSFNITTDFEIIDFNPMFSDVHNRVHFTMKIDNDNHQKNLTFNQKVDQHVRWRSDKTNEFIQEINDDPNNSLNELNIMLNKMNENTQGGADIDEIEKGMEFVNSSFEVSKTERENLKSTVSEIQINNGEIVTHLDDIRRNLNHLTERHLDLQTRSMRENLVFSGIPHKDEETIEETENIIKNFMYTELKMETTVDFHRAHRFGKETEFRDKKMGG</sequence>
<evidence type="ECO:0000313" key="4">
    <source>
        <dbReference type="Proteomes" id="UP000683360"/>
    </source>
</evidence>
<proteinExistence type="predicted"/>
<gene>
    <name evidence="3" type="ORF">MEDL_1798</name>
</gene>